<feature type="transmembrane region" description="Helical" evidence="1">
    <location>
        <begin position="234"/>
        <end position="252"/>
    </location>
</feature>
<accession>A0ABV4K2F5</accession>
<organism evidence="2 3">
    <name type="scientific">Pseudodesulfovibrio karagichevae</name>
    <dbReference type="NCBI Taxonomy" id="3239305"/>
    <lineage>
        <taxon>Bacteria</taxon>
        <taxon>Pseudomonadati</taxon>
        <taxon>Thermodesulfobacteriota</taxon>
        <taxon>Desulfovibrionia</taxon>
        <taxon>Desulfovibrionales</taxon>
        <taxon>Desulfovibrionaceae</taxon>
    </lineage>
</organism>
<dbReference type="EMBL" id="JBGLYH010000007">
    <property type="protein sequence ID" value="MEZ7195987.1"/>
    <property type="molecule type" value="Genomic_DNA"/>
</dbReference>
<protein>
    <submittedName>
        <fullName evidence="2">Uncharacterized protein</fullName>
    </submittedName>
</protein>
<keyword evidence="1" id="KW-1133">Transmembrane helix</keyword>
<gene>
    <name evidence="2" type="ORF">AB6M95_04435</name>
</gene>
<dbReference type="RefSeq" id="WP_371385529.1">
    <property type="nucleotide sequence ID" value="NZ_JBGLYH010000007.1"/>
</dbReference>
<keyword evidence="3" id="KW-1185">Reference proteome</keyword>
<proteinExistence type="predicted"/>
<reference evidence="2 3" key="1">
    <citation type="submission" date="2024-08" db="EMBL/GenBank/DDBJ databases">
        <title>Sulfate-reducing bacteria isolated from formation water of the oil field in Kazakhstan and description of Pseudodesulfovibrio sp.</title>
        <authorList>
            <person name="Bidzhieva S.K."/>
            <person name="Tourova T.P."/>
            <person name="Grouzdev D.S."/>
            <person name="Beletsky A.V."/>
            <person name="Sokolova D.S."/>
            <person name="Samigullina S.R."/>
            <person name="Poltaraus A.B."/>
            <person name="Avtukh A.N."/>
            <person name="Tereshina V.M."/>
            <person name="Zhaparov N.S."/>
            <person name="Mardanov A.V."/>
            <person name="Nazina T.N."/>
        </authorList>
    </citation>
    <scope>NUCLEOTIDE SEQUENCE [LARGE SCALE GENOMIC DNA]</scope>
    <source>
        <strain evidence="2 3">9FUS</strain>
    </source>
</reference>
<evidence type="ECO:0000313" key="2">
    <source>
        <dbReference type="EMBL" id="MEZ7195987.1"/>
    </source>
</evidence>
<evidence type="ECO:0000256" key="1">
    <source>
        <dbReference type="SAM" id="Phobius"/>
    </source>
</evidence>
<keyword evidence="1" id="KW-0472">Membrane</keyword>
<sequence length="254" mass="30135">MFDVRTYLRRRALRKQEVDIYAAAKAWSSPHPIHIIKFDKPYLWYSGLCPVYSSDRRNIYVNTASYIHRKATREKTLVRYPGMDAVYEFSQSYINFSLKREKYSQIAVYNYAHECAHKFLSIKYEYYSDHEVQFGIVMAVLIMRLWLSPEPVFTVYNFQEELQACQSFKRCGIKPTLMALRLLVLEAANEINSNYTNVLECCEQAMRYSRIVHSEKLIIKWAGHYKRQKLKKRLKLLAECSLCGVLILLLYMRM</sequence>
<name>A0ABV4K2F5_9BACT</name>
<keyword evidence="1" id="KW-0812">Transmembrane</keyword>
<dbReference type="Proteomes" id="UP001568698">
    <property type="component" value="Unassembled WGS sequence"/>
</dbReference>
<evidence type="ECO:0000313" key="3">
    <source>
        <dbReference type="Proteomes" id="UP001568698"/>
    </source>
</evidence>
<comment type="caution">
    <text evidence="2">The sequence shown here is derived from an EMBL/GenBank/DDBJ whole genome shotgun (WGS) entry which is preliminary data.</text>
</comment>